<evidence type="ECO:0000259" key="5">
    <source>
        <dbReference type="PROSITE" id="PS51656"/>
    </source>
</evidence>
<protein>
    <recommendedName>
        <fullName evidence="5">4Fe-4S domain-containing protein</fullName>
    </recommendedName>
</protein>
<dbReference type="InterPro" id="IPR011005">
    <property type="entry name" value="Dihydropteroate_synth-like_sf"/>
</dbReference>
<evidence type="ECO:0000313" key="6">
    <source>
        <dbReference type="EMBL" id="GAI55242.1"/>
    </source>
</evidence>
<dbReference type="GO" id="GO:0051539">
    <property type="term" value="F:4 iron, 4 sulfur cluster binding"/>
    <property type="evidence" value="ECO:0007669"/>
    <property type="project" value="UniProtKB-KW"/>
</dbReference>
<feature type="non-terminal residue" evidence="6">
    <location>
        <position position="1"/>
    </location>
</feature>
<evidence type="ECO:0000256" key="1">
    <source>
        <dbReference type="ARBA" id="ARBA00022485"/>
    </source>
</evidence>
<dbReference type="SUPFAM" id="SSF51717">
    <property type="entry name" value="Dihydropteroate synthetase-like"/>
    <property type="match status" value="1"/>
</dbReference>
<dbReference type="InterPro" id="IPR016041">
    <property type="entry name" value="Ac-CoA_synth_d_su_TIM-brl"/>
</dbReference>
<keyword evidence="2" id="KW-0479">Metal-binding</keyword>
<dbReference type="EMBL" id="BARV01033913">
    <property type="protein sequence ID" value="GAI55242.1"/>
    <property type="molecule type" value="Genomic_DNA"/>
</dbReference>
<dbReference type="Pfam" id="PF03599">
    <property type="entry name" value="CdhD"/>
    <property type="match status" value="1"/>
</dbReference>
<reference evidence="6" key="1">
    <citation type="journal article" date="2014" name="Front. Microbiol.">
        <title>High frequency of phylogenetically diverse reductive dehalogenase-homologous genes in deep subseafloor sedimentary metagenomes.</title>
        <authorList>
            <person name="Kawai M."/>
            <person name="Futagami T."/>
            <person name="Toyoda A."/>
            <person name="Takaki Y."/>
            <person name="Nishi S."/>
            <person name="Hori S."/>
            <person name="Arai W."/>
            <person name="Tsubouchi T."/>
            <person name="Morono Y."/>
            <person name="Uchiyama I."/>
            <person name="Ito T."/>
            <person name="Fujiyama A."/>
            <person name="Inagaki F."/>
            <person name="Takami H."/>
        </authorList>
    </citation>
    <scope>NUCLEOTIDE SEQUENCE</scope>
    <source>
        <strain evidence="6">Expedition CK06-06</strain>
    </source>
</reference>
<dbReference type="PANTHER" id="PTHR36214">
    <property type="match status" value="1"/>
</dbReference>
<evidence type="ECO:0000256" key="4">
    <source>
        <dbReference type="ARBA" id="ARBA00023014"/>
    </source>
</evidence>
<organism evidence="6">
    <name type="scientific">marine sediment metagenome</name>
    <dbReference type="NCBI Taxonomy" id="412755"/>
    <lineage>
        <taxon>unclassified sequences</taxon>
        <taxon>metagenomes</taxon>
        <taxon>ecological metagenomes</taxon>
    </lineage>
</organism>
<dbReference type="PANTHER" id="PTHR36214:SF3">
    <property type="entry name" value="ACETYL-COA DECARBONYLASE_SYNTHASE COMPLEX SUBUNIT GAMMA"/>
    <property type="match status" value="1"/>
</dbReference>
<proteinExistence type="predicted"/>
<keyword evidence="4" id="KW-0411">Iron-sulfur</keyword>
<dbReference type="AlphaFoldDB" id="X1PG07"/>
<keyword evidence="1" id="KW-0004">4Fe-4S</keyword>
<gene>
    <name evidence="6" type="ORF">S06H3_53221</name>
</gene>
<comment type="caution">
    <text evidence="6">The sequence shown here is derived from an EMBL/GenBank/DDBJ whole genome shotgun (WGS) entry which is preliminary data.</text>
</comment>
<evidence type="ECO:0000256" key="2">
    <source>
        <dbReference type="ARBA" id="ARBA00022723"/>
    </source>
</evidence>
<name>X1PG07_9ZZZZ</name>
<keyword evidence="3" id="KW-0408">Iron</keyword>
<dbReference type="InterPro" id="IPR007202">
    <property type="entry name" value="4Fe-4S_dom"/>
</dbReference>
<dbReference type="PROSITE" id="PS51656">
    <property type="entry name" value="4FE4S"/>
    <property type="match status" value="1"/>
</dbReference>
<evidence type="ECO:0000256" key="3">
    <source>
        <dbReference type="ARBA" id="ARBA00023004"/>
    </source>
</evidence>
<dbReference type="Gene3D" id="3.20.20.20">
    <property type="entry name" value="Dihydropteroate synthase-like"/>
    <property type="match status" value="1"/>
</dbReference>
<sequence length="245" mass="25979">TCLAFAMALAQKRAKLEDCPDVSEEAKEKLAAASAPPMAKVVFGTGDNVVQIGQETVMFRHEEKFYNPTVLAVTVSDKLTGEDLTKRIEAVNALQFERIGIKIGARAIALVNDSGSPESFAQAAAAVKDAGDLALILVTQSPDAMAATVAKTKESVPLLASATPDTAEKMAKIAKENGCPIVAKADSIDTLADLTEKIKAEGVEDIVLNLQTPSLQDQLLNLSKVRALALKKVFRPLGYPTISFV</sequence>
<accession>X1PG07</accession>
<feature type="domain" description="4Fe-4S" evidence="5">
    <location>
        <begin position="1"/>
        <end position="36"/>
    </location>
</feature>
<feature type="non-terminal residue" evidence="6">
    <location>
        <position position="245"/>
    </location>
</feature>
<dbReference type="GO" id="GO:0046872">
    <property type="term" value="F:metal ion binding"/>
    <property type="evidence" value="ECO:0007669"/>
    <property type="project" value="UniProtKB-KW"/>
</dbReference>
<dbReference type="InterPro" id="IPR051069">
    <property type="entry name" value="ACDS_complex_subunit"/>
</dbReference>